<dbReference type="Pfam" id="PF07905">
    <property type="entry name" value="PucR"/>
    <property type="match status" value="1"/>
</dbReference>
<evidence type="ECO:0000256" key="1">
    <source>
        <dbReference type="ARBA" id="ARBA00006754"/>
    </source>
</evidence>
<evidence type="ECO:0000259" key="4">
    <source>
        <dbReference type="Pfam" id="PF13556"/>
    </source>
</evidence>
<dbReference type="InterPro" id="IPR042070">
    <property type="entry name" value="PucR_C-HTH_sf"/>
</dbReference>
<dbReference type="InterPro" id="IPR051448">
    <property type="entry name" value="CdaR-like_regulators"/>
</dbReference>
<dbReference type="EMBL" id="JAVREI010000008">
    <property type="protein sequence ID" value="MDT0276727.1"/>
    <property type="molecule type" value="Genomic_DNA"/>
</dbReference>
<evidence type="ECO:0000259" key="5">
    <source>
        <dbReference type="Pfam" id="PF17853"/>
    </source>
</evidence>
<evidence type="ECO:0000259" key="3">
    <source>
        <dbReference type="Pfam" id="PF07905"/>
    </source>
</evidence>
<proteinExistence type="inferred from homology"/>
<dbReference type="PANTHER" id="PTHR33744">
    <property type="entry name" value="CARBOHYDRATE DIACID REGULATOR"/>
    <property type="match status" value="1"/>
</dbReference>
<feature type="domain" description="PucR C-terminal helix-turn-helix" evidence="4">
    <location>
        <begin position="462"/>
        <end position="519"/>
    </location>
</feature>
<name>A0ABU2K966_9ACTN</name>
<organism evidence="6 7">
    <name type="scientific">Blastococcus goldschmidtiae</name>
    <dbReference type="NCBI Taxonomy" id="3075546"/>
    <lineage>
        <taxon>Bacteria</taxon>
        <taxon>Bacillati</taxon>
        <taxon>Actinomycetota</taxon>
        <taxon>Actinomycetes</taxon>
        <taxon>Geodermatophilales</taxon>
        <taxon>Geodermatophilaceae</taxon>
        <taxon>Blastococcus</taxon>
    </lineage>
</organism>
<protein>
    <submittedName>
        <fullName evidence="6">PucR family transcriptional regulator ligand-binding domain-containing protein</fullName>
    </submittedName>
</protein>
<comment type="similarity">
    <text evidence="1">Belongs to the CdaR family.</text>
</comment>
<dbReference type="InterPro" id="IPR012914">
    <property type="entry name" value="PucR_dom"/>
</dbReference>
<evidence type="ECO:0000256" key="2">
    <source>
        <dbReference type="SAM" id="MobiDB-lite"/>
    </source>
</evidence>
<dbReference type="RefSeq" id="WP_311345545.1">
    <property type="nucleotide sequence ID" value="NZ_JAVREI010000008.1"/>
</dbReference>
<dbReference type="PANTHER" id="PTHR33744:SF1">
    <property type="entry name" value="DNA-BINDING TRANSCRIPTIONAL ACTIVATOR ADER"/>
    <property type="match status" value="1"/>
</dbReference>
<feature type="region of interest" description="Disordered" evidence="2">
    <location>
        <begin position="204"/>
        <end position="223"/>
    </location>
</feature>
<accession>A0ABU2K966</accession>
<feature type="domain" description="Purine catabolism PurC-like" evidence="3">
    <location>
        <begin position="7"/>
        <end position="128"/>
    </location>
</feature>
<comment type="caution">
    <text evidence="6">The sequence shown here is derived from an EMBL/GenBank/DDBJ whole genome shotgun (WGS) entry which is preliminary data.</text>
</comment>
<gene>
    <name evidence="6" type="ORF">RM425_12520</name>
</gene>
<dbReference type="Pfam" id="PF17853">
    <property type="entry name" value="GGDEF_2"/>
    <property type="match status" value="1"/>
</dbReference>
<evidence type="ECO:0000313" key="7">
    <source>
        <dbReference type="Proteomes" id="UP001183222"/>
    </source>
</evidence>
<feature type="domain" description="CdaR GGDEF-like" evidence="5">
    <location>
        <begin position="291"/>
        <end position="403"/>
    </location>
</feature>
<dbReference type="InterPro" id="IPR041522">
    <property type="entry name" value="CdaR_GGDEF"/>
</dbReference>
<evidence type="ECO:0000313" key="6">
    <source>
        <dbReference type="EMBL" id="MDT0276727.1"/>
    </source>
</evidence>
<sequence length="535" mass="56428">MYPTLDEVLDLPVMRAALPRVRAGSARLGVPVRWVHVSEQRDPAGTLKGGELVLSTGVALADPATDLPGYVSAFREAGAVGLAVELGQHIGSLPDRFVQAARALDFPLVELTRSVRFVEITEVVHGQILDSQFTRMRFTQGVHDAFRSLAVEGGGVARVLAEAASLTGHPVVLEGLGHRALSFAPAGVPAATLLEDWAARSRQVPVTPHPSTGGPEGWTTTPVGPRARRWGRLVVPRRVVDDDAAETLAMVLKHAADALTVGRLLGDDPVGPELEAQGELLQDLLRSTTLDEQALRARARALGLPAGGVLTAVVVDAEHDRERDTVEDAVVAARTAGVPAVVGRLAAGRVGLVLSCRSRDGEPATVDRVAALLPPGEGTVIGAAGPVTAFSDLSSALDEAAFVVDVASSMDAGRPRRVWRSADLGARGLLWQLRDDGRLLSFVDAELGSLLALAEPARGTMLETLLAYLDTGGVVTHFAGALRLSRPAAYARLARLRILLGRDLDQPRTRLSLHLALLALHQEADVAAPPARRPG</sequence>
<keyword evidence="7" id="KW-1185">Reference proteome</keyword>
<dbReference type="Gene3D" id="1.10.10.2840">
    <property type="entry name" value="PucR C-terminal helix-turn-helix domain"/>
    <property type="match status" value="1"/>
</dbReference>
<dbReference type="Proteomes" id="UP001183222">
    <property type="component" value="Unassembled WGS sequence"/>
</dbReference>
<reference evidence="7" key="1">
    <citation type="submission" date="2023-07" db="EMBL/GenBank/DDBJ databases">
        <title>30 novel species of actinomycetes from the DSMZ collection.</title>
        <authorList>
            <person name="Nouioui I."/>
        </authorList>
    </citation>
    <scope>NUCLEOTIDE SEQUENCE [LARGE SCALE GENOMIC DNA]</scope>
    <source>
        <strain evidence="7">DSM 46792</strain>
    </source>
</reference>
<dbReference type="Pfam" id="PF13556">
    <property type="entry name" value="HTH_30"/>
    <property type="match status" value="1"/>
</dbReference>
<dbReference type="InterPro" id="IPR025736">
    <property type="entry name" value="PucR_C-HTH_dom"/>
</dbReference>